<dbReference type="Proteomes" id="UP000280036">
    <property type="component" value="Unassembled WGS sequence"/>
</dbReference>
<accession>A0A3P8ME37</accession>
<dbReference type="EMBL" id="UZVY01000007">
    <property type="protein sequence ID" value="VDR42580.1"/>
    <property type="molecule type" value="Genomic_DNA"/>
</dbReference>
<sequence length="39" mass="4247">MIDAVVEYLPSPLDIPATKAELNGKEVSIEATDSHDFMV</sequence>
<evidence type="ECO:0000313" key="1">
    <source>
        <dbReference type="EMBL" id="VDR42580.1"/>
    </source>
</evidence>
<evidence type="ECO:0000313" key="2">
    <source>
        <dbReference type="Proteomes" id="UP000280036"/>
    </source>
</evidence>
<proteinExistence type="predicted"/>
<gene>
    <name evidence="1" type="ORF">NCTC10126_01107</name>
</gene>
<name>A0A3P8ME37_9BACT</name>
<dbReference type="AlphaFoldDB" id="A0A3P8ME37"/>
<organism evidence="1 2">
    <name type="scientific">Mycoplasmopsis caviae</name>
    <dbReference type="NCBI Taxonomy" id="55603"/>
    <lineage>
        <taxon>Bacteria</taxon>
        <taxon>Bacillati</taxon>
        <taxon>Mycoplasmatota</taxon>
        <taxon>Mycoplasmoidales</taxon>
        <taxon>Metamycoplasmataceae</taxon>
        <taxon>Mycoplasmopsis</taxon>
    </lineage>
</organism>
<reference evidence="1 2" key="1">
    <citation type="submission" date="2018-12" db="EMBL/GenBank/DDBJ databases">
        <authorList>
            <consortium name="Pathogen Informatics"/>
        </authorList>
    </citation>
    <scope>NUCLEOTIDE SEQUENCE [LARGE SCALE GENOMIC DNA]</scope>
    <source>
        <strain evidence="1 2">NCTC10126</strain>
    </source>
</reference>
<protein>
    <submittedName>
        <fullName evidence="1">Uncharacterized protein</fullName>
    </submittedName>
</protein>